<sequence>MIRRCRSVPLHTRQPPGHHFQHPARLFSQTRYHGDDRAASAASSSPKAVPRAKLIYPDVPSSTHHADLASFVSYAKRTGLDERSTVYVGTHYEYSVAAALRRYGFHLVRVGGASDRGTDLVGTWVLPSLLAQQQHRQHQQEEPARVLVQCKAGAGAQRVGPQHVRELEGAFVGAPAGWRGDGVLGLLVGERPATKGVRDALGRSRWPVVYVCCSRAGAVSQMLWNRAAEEAGLEGYAVVPRRVAGSDESELVLMHNGRVVKDLAV</sequence>
<organism evidence="4 5">
    <name type="scientific">Purpureocillium lavendulum</name>
    <dbReference type="NCBI Taxonomy" id="1247861"/>
    <lineage>
        <taxon>Eukaryota</taxon>
        <taxon>Fungi</taxon>
        <taxon>Dikarya</taxon>
        <taxon>Ascomycota</taxon>
        <taxon>Pezizomycotina</taxon>
        <taxon>Sordariomycetes</taxon>
        <taxon>Hypocreomycetidae</taxon>
        <taxon>Hypocreales</taxon>
        <taxon>Ophiocordycipitaceae</taxon>
        <taxon>Purpureocillium</taxon>
    </lineage>
</organism>
<dbReference type="Pfam" id="PF10356">
    <property type="entry name" value="RRG7"/>
    <property type="match status" value="1"/>
</dbReference>
<gene>
    <name evidence="4" type="ORF">O9K51_01833</name>
</gene>
<keyword evidence="2" id="KW-0496">Mitochondrion</keyword>
<keyword evidence="5" id="KW-1185">Reference proteome</keyword>
<evidence type="ECO:0000313" key="5">
    <source>
        <dbReference type="Proteomes" id="UP001163105"/>
    </source>
</evidence>
<dbReference type="PANTHER" id="PTHR28133">
    <property type="entry name" value="REQUIRED FOR RESPIRATORY GROWTH PROTEIN 7, MITOCHONDRIAL"/>
    <property type="match status" value="1"/>
</dbReference>
<evidence type="ECO:0000313" key="4">
    <source>
        <dbReference type="EMBL" id="KAJ6447058.1"/>
    </source>
</evidence>
<comment type="subcellular location">
    <subcellularLocation>
        <location evidence="1">Mitochondrion</location>
    </subcellularLocation>
</comment>
<protein>
    <submittedName>
        <fullName evidence="4">Ribonucleoside-diphosphate reductase small chain</fullName>
    </submittedName>
</protein>
<dbReference type="Proteomes" id="UP001163105">
    <property type="component" value="Unassembled WGS sequence"/>
</dbReference>
<evidence type="ECO:0000256" key="3">
    <source>
        <dbReference type="SAM" id="MobiDB-lite"/>
    </source>
</evidence>
<comment type="caution">
    <text evidence="4">The sequence shown here is derived from an EMBL/GenBank/DDBJ whole genome shotgun (WGS) entry which is preliminary data.</text>
</comment>
<dbReference type="PANTHER" id="PTHR28133:SF1">
    <property type="entry name" value="REQUIRED FOR RESPIRATORY GROWTH PROTEIN 7, MITOCHONDRIAL"/>
    <property type="match status" value="1"/>
</dbReference>
<reference evidence="4" key="1">
    <citation type="submission" date="2023-01" db="EMBL/GenBank/DDBJ databases">
        <title>The growth and conidiation of Purpureocillium lavendulum are regulated by nitrogen source and histone H3K14 acetylation.</title>
        <authorList>
            <person name="Tang P."/>
            <person name="Han J."/>
            <person name="Zhang C."/>
            <person name="Tang P."/>
            <person name="Qi F."/>
            <person name="Zhang K."/>
            <person name="Liang L."/>
        </authorList>
    </citation>
    <scope>NUCLEOTIDE SEQUENCE</scope>
    <source>
        <strain evidence="4">YMF1.00683</strain>
    </source>
</reference>
<dbReference type="GO" id="GO:0005739">
    <property type="term" value="C:mitochondrion"/>
    <property type="evidence" value="ECO:0007669"/>
    <property type="project" value="UniProtKB-SubCell"/>
</dbReference>
<dbReference type="InterPro" id="IPR018828">
    <property type="entry name" value="RRG7"/>
</dbReference>
<feature type="region of interest" description="Disordered" evidence="3">
    <location>
        <begin position="1"/>
        <end position="22"/>
    </location>
</feature>
<accession>A0AB34G5R6</accession>
<evidence type="ECO:0000256" key="2">
    <source>
        <dbReference type="ARBA" id="ARBA00023128"/>
    </source>
</evidence>
<dbReference type="AlphaFoldDB" id="A0AB34G5R6"/>
<proteinExistence type="predicted"/>
<name>A0AB34G5R6_9HYPO</name>
<dbReference type="EMBL" id="JAQHRD010000001">
    <property type="protein sequence ID" value="KAJ6447058.1"/>
    <property type="molecule type" value="Genomic_DNA"/>
</dbReference>
<evidence type="ECO:0000256" key="1">
    <source>
        <dbReference type="ARBA" id="ARBA00004173"/>
    </source>
</evidence>